<dbReference type="Gene3D" id="3.30.40.10">
    <property type="entry name" value="Zinc/RING finger domain, C3HC4 (zinc finger)"/>
    <property type="match status" value="1"/>
</dbReference>
<dbReference type="PANTHER" id="PTHR25462:SF296">
    <property type="entry name" value="MEIOTIC P26, ISOFORM F"/>
    <property type="match status" value="1"/>
</dbReference>
<reference evidence="8 9" key="1">
    <citation type="submission" date="2014-06" db="EMBL/GenBank/DDBJ databases">
        <title>Evolutionary Origins and Diversification of the Mycorrhizal Mutualists.</title>
        <authorList>
            <consortium name="DOE Joint Genome Institute"/>
            <consortium name="Mycorrhizal Genomics Consortium"/>
            <person name="Kohler A."/>
            <person name="Kuo A."/>
            <person name="Nagy L.G."/>
            <person name="Floudas D."/>
            <person name="Copeland A."/>
            <person name="Barry K.W."/>
            <person name="Cichocki N."/>
            <person name="Veneault-Fourrey C."/>
            <person name="LaButti K."/>
            <person name="Lindquist E.A."/>
            <person name="Lipzen A."/>
            <person name="Lundell T."/>
            <person name="Morin E."/>
            <person name="Murat C."/>
            <person name="Riley R."/>
            <person name="Ohm R."/>
            <person name="Sun H."/>
            <person name="Tunlid A."/>
            <person name="Henrissat B."/>
            <person name="Grigoriev I.V."/>
            <person name="Hibbett D.S."/>
            <person name="Martin F."/>
        </authorList>
    </citation>
    <scope>NUCLEOTIDE SEQUENCE [LARGE SCALE GENOMIC DNA]</scope>
    <source>
        <strain evidence="8 9">FD-325 SS-3</strain>
    </source>
</reference>
<keyword evidence="2 4" id="KW-0863">Zinc-finger</keyword>
<dbReference type="AlphaFoldDB" id="A0A0C9SR40"/>
<evidence type="ECO:0000256" key="3">
    <source>
        <dbReference type="ARBA" id="ARBA00022833"/>
    </source>
</evidence>
<evidence type="ECO:0000256" key="6">
    <source>
        <dbReference type="SAM" id="MobiDB-lite"/>
    </source>
</evidence>
<gene>
    <name evidence="8" type="ORF">PLICRDRAFT_360750</name>
</gene>
<dbReference type="PROSITE" id="PS50089">
    <property type="entry name" value="ZF_RING_2"/>
    <property type="match status" value="1"/>
</dbReference>
<evidence type="ECO:0000256" key="4">
    <source>
        <dbReference type="PROSITE-ProRule" id="PRU00175"/>
    </source>
</evidence>
<dbReference type="GO" id="GO:0008270">
    <property type="term" value="F:zinc ion binding"/>
    <property type="evidence" value="ECO:0007669"/>
    <property type="project" value="UniProtKB-KW"/>
</dbReference>
<organism evidence="8 9">
    <name type="scientific">Plicaturopsis crispa FD-325 SS-3</name>
    <dbReference type="NCBI Taxonomy" id="944288"/>
    <lineage>
        <taxon>Eukaryota</taxon>
        <taxon>Fungi</taxon>
        <taxon>Dikarya</taxon>
        <taxon>Basidiomycota</taxon>
        <taxon>Agaricomycotina</taxon>
        <taxon>Agaricomycetes</taxon>
        <taxon>Agaricomycetidae</taxon>
        <taxon>Amylocorticiales</taxon>
        <taxon>Amylocorticiaceae</taxon>
        <taxon>Plicatura</taxon>
        <taxon>Plicaturopsis crispa</taxon>
    </lineage>
</organism>
<feature type="compositionally biased region" description="Acidic residues" evidence="6">
    <location>
        <begin position="413"/>
        <end position="423"/>
    </location>
</feature>
<feature type="region of interest" description="Disordered" evidence="6">
    <location>
        <begin position="182"/>
        <end position="213"/>
    </location>
</feature>
<keyword evidence="3" id="KW-0862">Zinc</keyword>
<evidence type="ECO:0000256" key="2">
    <source>
        <dbReference type="ARBA" id="ARBA00022771"/>
    </source>
</evidence>
<sequence>MPDSQSPGQLLQLGGKPPSQPLVAQTPWSPHWSGFPSFAKFKQLWEAHYAERKGRKLPARCIESQDRFNLIWDVLHADDPLFNVSLDPGRTGDHRQVRATFELGPSGEILTVTDHLTVTIAEQIYHGLCYAHEQTDHGGRDKTRRKIADIQADTGVCDLFFYPRDLVQKFLNACPTCHPSEDHSVASPISEISSNQRSSSLHAPDASDTGPVEVNASAGERDALETVAELHQRLKCLQEENRIYKKDTEKLERTYQTSLEEVQMLRNEMRLLGRVNLDASDIEDVMTCAICSLTLGPPSSLACGHTFCQKCLAKWFSTTLTKFTDNHPHFISAHMRLGEYPHWNLPPRPLPVYTCPTCRAEVKTRPLSLYTFRALVQMLSNGMARIGLVASSPQKETARPIEGTGARPASADPWDDFFGETGR</sequence>
<dbReference type="Pfam" id="PF13445">
    <property type="entry name" value="zf-RING_UBOX"/>
    <property type="match status" value="1"/>
</dbReference>
<keyword evidence="5" id="KW-0175">Coiled coil</keyword>
<dbReference type="SUPFAM" id="SSF57850">
    <property type="entry name" value="RING/U-box"/>
    <property type="match status" value="1"/>
</dbReference>
<protein>
    <recommendedName>
        <fullName evidence="7">RING-type domain-containing protein</fullName>
    </recommendedName>
</protein>
<dbReference type="InterPro" id="IPR001841">
    <property type="entry name" value="Znf_RING"/>
</dbReference>
<dbReference type="SMART" id="SM00184">
    <property type="entry name" value="RING"/>
    <property type="match status" value="1"/>
</dbReference>
<evidence type="ECO:0000256" key="5">
    <source>
        <dbReference type="SAM" id="Coils"/>
    </source>
</evidence>
<dbReference type="PANTHER" id="PTHR25462">
    <property type="entry name" value="BONUS, ISOFORM C-RELATED"/>
    <property type="match status" value="1"/>
</dbReference>
<dbReference type="OrthoDB" id="3219336at2759"/>
<evidence type="ECO:0000313" key="8">
    <source>
        <dbReference type="EMBL" id="KII84312.1"/>
    </source>
</evidence>
<dbReference type="InterPro" id="IPR017907">
    <property type="entry name" value="Znf_RING_CS"/>
</dbReference>
<feature type="coiled-coil region" evidence="5">
    <location>
        <begin position="220"/>
        <end position="268"/>
    </location>
</feature>
<evidence type="ECO:0000256" key="1">
    <source>
        <dbReference type="ARBA" id="ARBA00022723"/>
    </source>
</evidence>
<keyword evidence="9" id="KW-1185">Reference proteome</keyword>
<dbReference type="HOGENOM" id="CLU_649109_0_0_1"/>
<evidence type="ECO:0000259" key="7">
    <source>
        <dbReference type="PROSITE" id="PS50089"/>
    </source>
</evidence>
<dbReference type="Proteomes" id="UP000053263">
    <property type="component" value="Unassembled WGS sequence"/>
</dbReference>
<dbReference type="EMBL" id="KN832571">
    <property type="protein sequence ID" value="KII84312.1"/>
    <property type="molecule type" value="Genomic_DNA"/>
</dbReference>
<dbReference type="InterPro" id="IPR027370">
    <property type="entry name" value="Znf-RING_euk"/>
</dbReference>
<accession>A0A0C9SR40</accession>
<dbReference type="InterPro" id="IPR013083">
    <property type="entry name" value="Znf_RING/FYVE/PHD"/>
</dbReference>
<evidence type="ECO:0000313" key="9">
    <source>
        <dbReference type="Proteomes" id="UP000053263"/>
    </source>
</evidence>
<feature type="compositionally biased region" description="Low complexity" evidence="6">
    <location>
        <begin position="187"/>
        <end position="200"/>
    </location>
</feature>
<dbReference type="PROSITE" id="PS00518">
    <property type="entry name" value="ZF_RING_1"/>
    <property type="match status" value="1"/>
</dbReference>
<proteinExistence type="predicted"/>
<name>A0A0C9SR40_PLICR</name>
<dbReference type="InterPro" id="IPR047153">
    <property type="entry name" value="TRIM45/56/19-like"/>
</dbReference>
<feature type="domain" description="RING-type" evidence="7">
    <location>
        <begin position="288"/>
        <end position="359"/>
    </location>
</feature>
<feature type="region of interest" description="Disordered" evidence="6">
    <location>
        <begin position="394"/>
        <end position="423"/>
    </location>
</feature>
<feature type="region of interest" description="Disordered" evidence="6">
    <location>
        <begin position="1"/>
        <end position="24"/>
    </location>
</feature>
<keyword evidence="1" id="KW-0479">Metal-binding</keyword>